<dbReference type="Pfam" id="PF04377">
    <property type="entry name" value="ATE_C"/>
    <property type="match status" value="1"/>
</dbReference>
<dbReference type="InterPro" id="IPR007472">
    <property type="entry name" value="N-end_Aminoacyl_Trfase_C"/>
</dbReference>
<comment type="caution">
    <text evidence="2">The sequence shown here is derived from an EMBL/GenBank/DDBJ whole genome shotgun (WGS) entry which is preliminary data.</text>
</comment>
<gene>
    <name evidence="2" type="ORF">ACFSUS_27210</name>
</gene>
<dbReference type="InterPro" id="IPR016181">
    <property type="entry name" value="Acyl_CoA_acyltransferase"/>
</dbReference>
<dbReference type="RefSeq" id="WP_381527971.1">
    <property type="nucleotide sequence ID" value="NZ_JBHULN010000027.1"/>
</dbReference>
<name>A0ABW5MCW6_9BACT</name>
<evidence type="ECO:0000259" key="1">
    <source>
        <dbReference type="Pfam" id="PF04377"/>
    </source>
</evidence>
<evidence type="ECO:0000313" key="3">
    <source>
        <dbReference type="Proteomes" id="UP001597469"/>
    </source>
</evidence>
<dbReference type="InterPro" id="IPR030700">
    <property type="entry name" value="N-end_Aminoacyl_Trfase"/>
</dbReference>
<protein>
    <submittedName>
        <fullName evidence="2">Arginine-tRNA-protein transferase</fullName>
    </submittedName>
</protein>
<sequence length="231" mass="27095">MDSNELDLWLSRGYFRMQQRLFTCPLVHFDDVFYSVHWLRIVLADVTYGKDQLRLFRINAPFTVTVGPFSLTEEVEALYRYYRNSITFDAPDTVESCLLDGARYTAFDTYSVEVRDENKLIAVGIFDKGFRSIAGIMNFYHPAYRKHSLGKYLMLQKMRYAQSQDKTYYYPGYLVNNYPKFDYKLFACEAATEVLDSATNIWHPFSWEAVKAQSAVIMHQNRQLISQATEF</sequence>
<keyword evidence="3" id="KW-1185">Reference proteome</keyword>
<dbReference type="PANTHER" id="PTHR21367:SF1">
    <property type="entry name" value="ARGINYL-TRNA--PROTEIN TRANSFERASE 1"/>
    <property type="match status" value="1"/>
</dbReference>
<dbReference type="EMBL" id="JBHULN010000027">
    <property type="protein sequence ID" value="MFD2574354.1"/>
    <property type="molecule type" value="Genomic_DNA"/>
</dbReference>
<feature type="domain" description="N-end rule aminoacyl transferase C-terminal" evidence="1">
    <location>
        <begin position="77"/>
        <end position="184"/>
    </location>
</feature>
<dbReference type="PANTHER" id="PTHR21367">
    <property type="entry name" value="ARGININE-TRNA-PROTEIN TRANSFERASE 1"/>
    <property type="match status" value="1"/>
</dbReference>
<reference evidence="3" key="1">
    <citation type="journal article" date="2019" name="Int. J. Syst. Evol. Microbiol.">
        <title>The Global Catalogue of Microorganisms (GCM) 10K type strain sequencing project: providing services to taxonomists for standard genome sequencing and annotation.</title>
        <authorList>
            <consortium name="The Broad Institute Genomics Platform"/>
            <consortium name="The Broad Institute Genome Sequencing Center for Infectious Disease"/>
            <person name="Wu L."/>
            <person name="Ma J."/>
        </authorList>
    </citation>
    <scope>NUCLEOTIDE SEQUENCE [LARGE SCALE GENOMIC DNA]</scope>
    <source>
        <strain evidence="3">KCTC 42805</strain>
    </source>
</reference>
<dbReference type="SUPFAM" id="SSF55729">
    <property type="entry name" value="Acyl-CoA N-acyltransferases (Nat)"/>
    <property type="match status" value="1"/>
</dbReference>
<dbReference type="GO" id="GO:0016740">
    <property type="term" value="F:transferase activity"/>
    <property type="evidence" value="ECO:0007669"/>
    <property type="project" value="UniProtKB-KW"/>
</dbReference>
<proteinExistence type="predicted"/>
<dbReference type="Proteomes" id="UP001597469">
    <property type="component" value="Unassembled WGS sequence"/>
</dbReference>
<accession>A0ABW5MCW6</accession>
<keyword evidence="2" id="KW-0808">Transferase</keyword>
<evidence type="ECO:0000313" key="2">
    <source>
        <dbReference type="EMBL" id="MFD2574354.1"/>
    </source>
</evidence>
<organism evidence="2 3">
    <name type="scientific">Spirosoma soli</name>
    <dbReference type="NCBI Taxonomy" id="1770529"/>
    <lineage>
        <taxon>Bacteria</taxon>
        <taxon>Pseudomonadati</taxon>
        <taxon>Bacteroidota</taxon>
        <taxon>Cytophagia</taxon>
        <taxon>Cytophagales</taxon>
        <taxon>Cytophagaceae</taxon>
        <taxon>Spirosoma</taxon>
    </lineage>
</organism>